<accession>A0A0A9HM64</accession>
<sequence length="17" mass="1998">MRLLYEVLSPVSMEALF</sequence>
<reference evidence="1" key="2">
    <citation type="journal article" date="2015" name="Data Brief">
        <title>Shoot transcriptome of the giant reed, Arundo donax.</title>
        <authorList>
            <person name="Barrero R.A."/>
            <person name="Guerrero F.D."/>
            <person name="Moolhuijzen P."/>
            <person name="Goolsby J.A."/>
            <person name="Tidwell J."/>
            <person name="Bellgard S.E."/>
            <person name="Bellgard M.I."/>
        </authorList>
    </citation>
    <scope>NUCLEOTIDE SEQUENCE</scope>
    <source>
        <tissue evidence="1">Shoot tissue taken approximately 20 cm above the soil surface</tissue>
    </source>
</reference>
<proteinExistence type="predicted"/>
<organism evidence="1">
    <name type="scientific">Arundo donax</name>
    <name type="common">Giant reed</name>
    <name type="synonym">Donax arundinaceus</name>
    <dbReference type="NCBI Taxonomy" id="35708"/>
    <lineage>
        <taxon>Eukaryota</taxon>
        <taxon>Viridiplantae</taxon>
        <taxon>Streptophyta</taxon>
        <taxon>Embryophyta</taxon>
        <taxon>Tracheophyta</taxon>
        <taxon>Spermatophyta</taxon>
        <taxon>Magnoliopsida</taxon>
        <taxon>Liliopsida</taxon>
        <taxon>Poales</taxon>
        <taxon>Poaceae</taxon>
        <taxon>PACMAD clade</taxon>
        <taxon>Arundinoideae</taxon>
        <taxon>Arundineae</taxon>
        <taxon>Arundo</taxon>
    </lineage>
</organism>
<name>A0A0A9HM64_ARUDO</name>
<reference evidence="1" key="1">
    <citation type="submission" date="2014-09" db="EMBL/GenBank/DDBJ databases">
        <authorList>
            <person name="Magalhaes I.L.F."/>
            <person name="Oliveira U."/>
            <person name="Santos F.R."/>
            <person name="Vidigal T.H.D.A."/>
            <person name="Brescovit A.D."/>
            <person name="Santos A.J."/>
        </authorList>
    </citation>
    <scope>NUCLEOTIDE SEQUENCE</scope>
    <source>
        <tissue evidence="1">Shoot tissue taken approximately 20 cm above the soil surface</tissue>
    </source>
</reference>
<evidence type="ECO:0000313" key="1">
    <source>
        <dbReference type="EMBL" id="JAE36934.1"/>
    </source>
</evidence>
<protein>
    <submittedName>
        <fullName evidence="1">Uncharacterized protein</fullName>
    </submittedName>
</protein>
<dbReference type="AlphaFoldDB" id="A0A0A9HM64"/>
<dbReference type="EMBL" id="GBRH01160962">
    <property type="protein sequence ID" value="JAE36934.1"/>
    <property type="molecule type" value="Transcribed_RNA"/>
</dbReference>